<dbReference type="SUPFAM" id="SSF52738">
    <property type="entry name" value="Methylesterase CheB, C-terminal domain"/>
    <property type="match status" value="1"/>
</dbReference>
<organism evidence="6 7">
    <name type="scientific">Amaricoccus macauensis</name>
    <dbReference type="NCBI Taxonomy" id="57001"/>
    <lineage>
        <taxon>Bacteria</taxon>
        <taxon>Pseudomonadati</taxon>
        <taxon>Pseudomonadota</taxon>
        <taxon>Alphaproteobacteria</taxon>
        <taxon>Rhodobacterales</taxon>
        <taxon>Paracoccaceae</taxon>
        <taxon>Amaricoccus</taxon>
    </lineage>
</organism>
<dbReference type="Proteomes" id="UP000549457">
    <property type="component" value="Unassembled WGS sequence"/>
</dbReference>
<feature type="active site" evidence="4">
    <location>
        <position position="7"/>
    </location>
</feature>
<dbReference type="PANTHER" id="PTHR42872:SF6">
    <property type="entry name" value="PROTEIN-GLUTAMATE METHYLESTERASE_PROTEIN-GLUTAMINE GLUTAMINASE"/>
    <property type="match status" value="1"/>
</dbReference>
<dbReference type="RefSeq" id="WP_221288504.1">
    <property type="nucleotide sequence ID" value="NZ_JACHFM010000002.1"/>
</dbReference>
<evidence type="ECO:0000313" key="6">
    <source>
        <dbReference type="EMBL" id="MBB5222837.1"/>
    </source>
</evidence>
<evidence type="ECO:0000256" key="1">
    <source>
        <dbReference type="ARBA" id="ARBA00022801"/>
    </source>
</evidence>
<dbReference type="GO" id="GO:0006935">
    <property type="term" value="P:chemotaxis"/>
    <property type="evidence" value="ECO:0007669"/>
    <property type="project" value="UniProtKB-UniRule"/>
</dbReference>
<dbReference type="CDD" id="cd16433">
    <property type="entry name" value="CheB"/>
    <property type="match status" value="1"/>
</dbReference>
<keyword evidence="1 4" id="KW-0378">Hydrolase</keyword>
<evidence type="ECO:0000259" key="5">
    <source>
        <dbReference type="PROSITE" id="PS50122"/>
    </source>
</evidence>
<dbReference type="PROSITE" id="PS50122">
    <property type="entry name" value="CHEB"/>
    <property type="match status" value="1"/>
</dbReference>
<evidence type="ECO:0000256" key="3">
    <source>
        <dbReference type="ARBA" id="ARBA00048267"/>
    </source>
</evidence>
<evidence type="ECO:0000256" key="2">
    <source>
        <dbReference type="ARBA" id="ARBA00039140"/>
    </source>
</evidence>
<sequence length="335" mass="35617">MIVIGASAGGVEALRTLVGRFRPDLPVPVAVVLHVGAQSILPELLGAAGRLPARHAQNGEALGPGTIYVAPPDKHLLIHNGHLMLRRGPRENLSRPAIDPLFRSAACSFGGGTIGVVLTGALNDGTAGLVAIKRCGGIAIVQDPSEADFPEMPLSALRHVEVDACLPLACIADELALRCAAPPRPTPEIPMDVRLEAAIAAQEHATMATEEKLGTSSPFTCPECQGPLWEIDDPAVLRFRCHVGHAFTADAMLEAQAGEAETILWKLLRARQQRAELARRIAERESHGHGSPVLAARFLERAQEYDEDAELVRRMLMGSVGHFDEAAAGGQDGED</sequence>
<dbReference type="Pfam" id="PF01339">
    <property type="entry name" value="CheB_methylest"/>
    <property type="match status" value="1"/>
</dbReference>
<comment type="catalytic activity">
    <reaction evidence="3">
        <text>[protein]-L-glutamate 5-O-methyl ester + H2O = L-glutamyl-[protein] + methanol + H(+)</text>
        <dbReference type="Rhea" id="RHEA:23236"/>
        <dbReference type="Rhea" id="RHEA-COMP:10208"/>
        <dbReference type="Rhea" id="RHEA-COMP:10311"/>
        <dbReference type="ChEBI" id="CHEBI:15377"/>
        <dbReference type="ChEBI" id="CHEBI:15378"/>
        <dbReference type="ChEBI" id="CHEBI:17790"/>
        <dbReference type="ChEBI" id="CHEBI:29973"/>
        <dbReference type="ChEBI" id="CHEBI:82795"/>
        <dbReference type="EC" id="3.1.1.61"/>
    </reaction>
</comment>
<dbReference type="AlphaFoldDB" id="A0A840SLJ6"/>
<dbReference type="InterPro" id="IPR035909">
    <property type="entry name" value="CheB_C"/>
</dbReference>
<dbReference type="EMBL" id="JACHFM010000002">
    <property type="protein sequence ID" value="MBB5222837.1"/>
    <property type="molecule type" value="Genomic_DNA"/>
</dbReference>
<gene>
    <name evidence="6" type="ORF">HNP73_002773</name>
</gene>
<dbReference type="GO" id="GO:0005737">
    <property type="term" value="C:cytoplasm"/>
    <property type="evidence" value="ECO:0007669"/>
    <property type="project" value="InterPro"/>
</dbReference>
<feature type="domain" description="CheB-type methylesterase" evidence="5">
    <location>
        <begin position="1"/>
        <end position="175"/>
    </location>
</feature>
<dbReference type="PIRSF" id="PIRSF036461">
    <property type="entry name" value="Chmtx_methlestr"/>
    <property type="match status" value="1"/>
</dbReference>
<comment type="caution">
    <text evidence="6">The sequence shown here is derived from an EMBL/GenBank/DDBJ whole genome shotgun (WGS) entry which is preliminary data.</text>
</comment>
<dbReference type="Gene3D" id="3.40.50.180">
    <property type="entry name" value="Methylesterase CheB, C-terminal domain"/>
    <property type="match status" value="1"/>
</dbReference>
<dbReference type="EC" id="3.1.1.61" evidence="2"/>
<feature type="active site" evidence="4">
    <location>
        <position position="124"/>
    </location>
</feature>
<evidence type="ECO:0000256" key="4">
    <source>
        <dbReference type="PROSITE-ProRule" id="PRU00050"/>
    </source>
</evidence>
<reference evidence="6 7" key="1">
    <citation type="submission" date="2020-08" db="EMBL/GenBank/DDBJ databases">
        <title>Genomic Encyclopedia of Type Strains, Phase IV (KMG-IV): sequencing the most valuable type-strain genomes for metagenomic binning, comparative biology and taxonomic classification.</title>
        <authorList>
            <person name="Goeker M."/>
        </authorList>
    </citation>
    <scope>NUCLEOTIDE SEQUENCE [LARGE SCALE GENOMIC DNA]</scope>
    <source>
        <strain evidence="6 7">DSM 101730</strain>
    </source>
</reference>
<dbReference type="GO" id="GO:0008984">
    <property type="term" value="F:protein-glutamate methylesterase activity"/>
    <property type="evidence" value="ECO:0007669"/>
    <property type="project" value="UniProtKB-EC"/>
</dbReference>
<feature type="active site" evidence="4">
    <location>
        <position position="34"/>
    </location>
</feature>
<keyword evidence="4" id="KW-0145">Chemotaxis</keyword>
<accession>A0A840SLJ6</accession>
<dbReference type="PANTHER" id="PTHR42872">
    <property type="entry name" value="PROTEIN-GLUTAMATE METHYLESTERASE/PROTEIN-GLUTAMINE GLUTAMINASE"/>
    <property type="match status" value="1"/>
</dbReference>
<name>A0A840SLJ6_9RHOB</name>
<protein>
    <recommendedName>
        <fullName evidence="2">protein-glutamate methylesterase</fullName>
        <ecNumber evidence="2">3.1.1.61</ecNumber>
    </recommendedName>
</protein>
<dbReference type="InterPro" id="IPR000673">
    <property type="entry name" value="Sig_transdc_resp-reg_Me-estase"/>
</dbReference>
<evidence type="ECO:0000313" key="7">
    <source>
        <dbReference type="Proteomes" id="UP000549457"/>
    </source>
</evidence>
<keyword evidence="7" id="KW-1185">Reference proteome</keyword>
<dbReference type="InterPro" id="IPR011247">
    <property type="entry name" value="Chemotax_prot-Glu_Me-esterase"/>
</dbReference>
<dbReference type="GO" id="GO:0000156">
    <property type="term" value="F:phosphorelay response regulator activity"/>
    <property type="evidence" value="ECO:0007669"/>
    <property type="project" value="InterPro"/>
</dbReference>
<proteinExistence type="predicted"/>